<dbReference type="EMBL" id="FSQT01000001">
    <property type="protein sequence ID" value="SIM55964.1"/>
    <property type="molecule type" value="Genomic_DNA"/>
</dbReference>
<sequence>MLGLTERDDRLRAVLVREFIGGGHGLITVHLGDGVVMAEWSDKGLLAMNRDGVQTGRARLSTADAADEELTRVATAVGVPPDQLVRVIDTTVAFDANDLVPTSSGSPPVVGFEEAEHVVEADLDLATGAVSVVGCTESPSLDDAPHAEPGRYRVRVAYVPAAAPAKVKPAWTTTKSAAGPAGTETSAWPCSPGRADGRSGSQLNCRSAAILIM</sequence>
<dbReference type="RefSeq" id="WP_143728179.1">
    <property type="nucleotide sequence ID" value="NZ_FSQT01000001.1"/>
</dbReference>
<reference evidence="3" key="1">
    <citation type="submission" date="2016-12" db="EMBL/GenBank/DDBJ databases">
        <authorList>
            <person name="Varghese N."/>
            <person name="Submissions S."/>
        </authorList>
    </citation>
    <scope>NUCLEOTIDE SEQUENCE [LARGE SCALE GENOMIC DNA]</scope>
    <source>
        <strain evidence="3">DSM 45599</strain>
    </source>
</reference>
<name>A0A1N5U548_9ACTN</name>
<keyword evidence="3" id="KW-1185">Reference proteome</keyword>
<accession>A0A1N5U548</accession>
<organism evidence="2 3">
    <name type="scientific">Micromonospora cremea</name>
    <dbReference type="NCBI Taxonomy" id="709881"/>
    <lineage>
        <taxon>Bacteria</taxon>
        <taxon>Bacillati</taxon>
        <taxon>Actinomycetota</taxon>
        <taxon>Actinomycetes</taxon>
        <taxon>Micromonosporales</taxon>
        <taxon>Micromonosporaceae</taxon>
        <taxon>Micromonospora</taxon>
    </lineage>
</organism>
<proteinExistence type="predicted"/>
<evidence type="ECO:0000256" key="1">
    <source>
        <dbReference type="SAM" id="MobiDB-lite"/>
    </source>
</evidence>
<protein>
    <submittedName>
        <fullName evidence="2">Uncharacterized protein</fullName>
    </submittedName>
</protein>
<feature type="region of interest" description="Disordered" evidence="1">
    <location>
        <begin position="173"/>
        <end position="199"/>
    </location>
</feature>
<dbReference type="AlphaFoldDB" id="A0A1N5U548"/>
<dbReference type="Proteomes" id="UP000185124">
    <property type="component" value="Unassembled WGS sequence"/>
</dbReference>
<evidence type="ECO:0000313" key="2">
    <source>
        <dbReference type="EMBL" id="SIM55964.1"/>
    </source>
</evidence>
<evidence type="ECO:0000313" key="3">
    <source>
        <dbReference type="Proteomes" id="UP000185124"/>
    </source>
</evidence>
<gene>
    <name evidence="2" type="ORF">SAMN04489832_0621</name>
</gene>